<sequence>MTTSTEEETINIALKDSDYSHILRTIENNAFSEIAILTPMYSQVIDDILGEQDARLSAGTSLAVCIIRTMKLLEDVANCDDLDEGTKKLAVLHLQKRIHVLALHLLPLDFPDIVNQAVRTVEARPPDEERSRPARMLK</sequence>
<dbReference type="Proteomes" id="UP000823399">
    <property type="component" value="Unassembled WGS sequence"/>
</dbReference>
<organism evidence="1 2">
    <name type="scientific">Suillus discolor</name>
    <dbReference type="NCBI Taxonomy" id="1912936"/>
    <lineage>
        <taxon>Eukaryota</taxon>
        <taxon>Fungi</taxon>
        <taxon>Dikarya</taxon>
        <taxon>Basidiomycota</taxon>
        <taxon>Agaricomycotina</taxon>
        <taxon>Agaricomycetes</taxon>
        <taxon>Agaricomycetidae</taxon>
        <taxon>Boletales</taxon>
        <taxon>Suillineae</taxon>
        <taxon>Suillaceae</taxon>
        <taxon>Suillus</taxon>
    </lineage>
</organism>
<gene>
    <name evidence="1" type="ORF">F5147DRAFT_658829</name>
</gene>
<name>A0A9P7JLZ0_9AGAM</name>
<dbReference type="AlphaFoldDB" id="A0A9P7JLZ0"/>
<dbReference type="GeneID" id="64696762"/>
<protein>
    <submittedName>
        <fullName evidence="1">Uncharacterized protein</fullName>
    </submittedName>
</protein>
<proteinExistence type="predicted"/>
<evidence type="ECO:0000313" key="1">
    <source>
        <dbReference type="EMBL" id="KAG2087893.1"/>
    </source>
</evidence>
<comment type="caution">
    <text evidence="1">The sequence shown here is derived from an EMBL/GenBank/DDBJ whole genome shotgun (WGS) entry which is preliminary data.</text>
</comment>
<keyword evidence="2" id="KW-1185">Reference proteome</keyword>
<dbReference type="EMBL" id="JABBWM010000127">
    <property type="protein sequence ID" value="KAG2087893.1"/>
    <property type="molecule type" value="Genomic_DNA"/>
</dbReference>
<reference evidence="1" key="1">
    <citation type="journal article" date="2020" name="New Phytol.">
        <title>Comparative genomics reveals dynamic genome evolution in host specialist ectomycorrhizal fungi.</title>
        <authorList>
            <person name="Lofgren L.A."/>
            <person name="Nguyen N.H."/>
            <person name="Vilgalys R."/>
            <person name="Ruytinx J."/>
            <person name="Liao H.L."/>
            <person name="Branco S."/>
            <person name="Kuo A."/>
            <person name="LaButti K."/>
            <person name="Lipzen A."/>
            <person name="Andreopoulos W."/>
            <person name="Pangilinan J."/>
            <person name="Riley R."/>
            <person name="Hundley H."/>
            <person name="Na H."/>
            <person name="Barry K."/>
            <person name="Grigoriev I.V."/>
            <person name="Stajich J.E."/>
            <person name="Kennedy P.G."/>
        </authorList>
    </citation>
    <scope>NUCLEOTIDE SEQUENCE</scope>
    <source>
        <strain evidence="1">FC423</strain>
    </source>
</reference>
<dbReference type="OrthoDB" id="2670939at2759"/>
<dbReference type="RefSeq" id="XP_041285357.1">
    <property type="nucleotide sequence ID" value="XM_041434503.1"/>
</dbReference>
<accession>A0A9P7JLZ0</accession>
<evidence type="ECO:0000313" key="2">
    <source>
        <dbReference type="Proteomes" id="UP000823399"/>
    </source>
</evidence>